<dbReference type="InterPro" id="IPR011005">
    <property type="entry name" value="Dihydropteroate_synth-like_sf"/>
</dbReference>
<feature type="domain" description="IspG TIM-barrel" evidence="8">
    <location>
        <begin position="11"/>
        <end position="250"/>
    </location>
</feature>
<protein>
    <recommendedName>
        <fullName evidence="7">4-hydroxy-3-methylbut-2-en-1-yl diphosphate synthase (flavodoxin)</fullName>
        <ecNumber evidence="7">1.17.7.3</ecNumber>
    </recommendedName>
    <alternativeName>
        <fullName evidence="7">1-hydroxy-2-methyl-2-(E)-butenyl 4-diphosphate synthase</fullName>
    </alternativeName>
</protein>
<keyword evidence="5 7" id="KW-0411">Iron-sulfur</keyword>
<dbReference type="InterPro" id="IPR058578">
    <property type="entry name" value="IspG_TIM"/>
</dbReference>
<evidence type="ECO:0000256" key="1">
    <source>
        <dbReference type="ARBA" id="ARBA00022485"/>
    </source>
</evidence>
<dbReference type="PIRSF" id="PIRSF004640">
    <property type="entry name" value="IspG"/>
    <property type="match status" value="1"/>
</dbReference>
<feature type="binding site" evidence="7">
    <location>
        <position position="269"/>
    </location>
    <ligand>
        <name>[4Fe-4S] cluster</name>
        <dbReference type="ChEBI" id="CHEBI:49883"/>
    </ligand>
</feature>
<dbReference type="Pfam" id="PF04551">
    <property type="entry name" value="GcpE"/>
    <property type="match status" value="1"/>
</dbReference>
<proteinExistence type="inferred from homology"/>
<evidence type="ECO:0000313" key="10">
    <source>
        <dbReference type="EMBL" id="QTA92699.1"/>
    </source>
</evidence>
<dbReference type="KEGG" id="dmm:dnm_087870"/>
<dbReference type="GO" id="GO:0046429">
    <property type="term" value="F:4-hydroxy-3-methylbut-2-en-1-yl diphosphate synthase activity (ferredoxin)"/>
    <property type="evidence" value="ECO:0007669"/>
    <property type="project" value="UniProtKB-UniRule"/>
</dbReference>
<dbReference type="Proteomes" id="UP000663722">
    <property type="component" value="Chromosome"/>
</dbReference>
<dbReference type="Pfam" id="PF26540">
    <property type="entry name" value="GcpE_C"/>
    <property type="match status" value="1"/>
</dbReference>
<dbReference type="FunFam" id="3.20.20.20:FF:000001">
    <property type="entry name" value="4-hydroxy-3-methylbut-2-en-1-yl diphosphate synthase (flavodoxin)"/>
    <property type="match status" value="1"/>
</dbReference>
<keyword evidence="2 7" id="KW-0479">Metal-binding</keyword>
<organism evidence="10 11">
    <name type="scientific">Desulfonema magnum</name>
    <dbReference type="NCBI Taxonomy" id="45655"/>
    <lineage>
        <taxon>Bacteria</taxon>
        <taxon>Pseudomonadati</taxon>
        <taxon>Thermodesulfobacteriota</taxon>
        <taxon>Desulfobacteria</taxon>
        <taxon>Desulfobacterales</taxon>
        <taxon>Desulfococcaceae</taxon>
        <taxon>Desulfonema</taxon>
    </lineage>
</organism>
<feature type="binding site" evidence="7">
    <location>
        <position position="311"/>
    </location>
    <ligand>
        <name>[4Fe-4S] cluster</name>
        <dbReference type="ChEBI" id="CHEBI:49883"/>
    </ligand>
</feature>
<dbReference type="AlphaFoldDB" id="A0A975GT45"/>
<accession>A0A975GT45</accession>
<dbReference type="GO" id="GO:0019288">
    <property type="term" value="P:isopentenyl diphosphate biosynthetic process, methylerythritol 4-phosphate pathway"/>
    <property type="evidence" value="ECO:0007669"/>
    <property type="project" value="UniProtKB-UniRule"/>
</dbReference>
<keyword evidence="6 7" id="KW-0414">Isoprene biosynthesis</keyword>
<dbReference type="InterPro" id="IPR004588">
    <property type="entry name" value="IspG_bac-typ"/>
</dbReference>
<feature type="binding site" evidence="7">
    <location>
        <position position="304"/>
    </location>
    <ligand>
        <name>[4Fe-4S] cluster</name>
        <dbReference type="ChEBI" id="CHEBI:49883"/>
    </ligand>
</feature>
<dbReference type="PANTHER" id="PTHR30454">
    <property type="entry name" value="4-HYDROXY-3-METHYLBUT-2-EN-1-YL DIPHOSPHATE SYNTHASE"/>
    <property type="match status" value="1"/>
</dbReference>
<dbReference type="PANTHER" id="PTHR30454:SF0">
    <property type="entry name" value="4-HYDROXY-3-METHYLBUT-2-EN-1-YL DIPHOSPHATE SYNTHASE (FERREDOXIN), CHLOROPLASTIC"/>
    <property type="match status" value="1"/>
</dbReference>
<comment type="similarity">
    <text evidence="7">Belongs to the IspG family.</text>
</comment>
<keyword evidence="11" id="KW-1185">Reference proteome</keyword>
<dbReference type="Gene3D" id="3.30.413.10">
    <property type="entry name" value="Sulfite Reductase Hemoprotein, domain 1"/>
    <property type="match status" value="1"/>
</dbReference>
<sequence>MTLFAAKRKKTRQITVGNVKIGGMAPVAVQSMTNTFTQDVPATVSQIKRLEEAGCEIVRVAVPDEEAATAITSIKKSISIPLIADIHFDYRLAIASAKAGADGLRLNPGNIGTMEKVRAVAECAKSFDIPIRIGVNSGSLEKDLLKKYNGATPEAMVESAIRNIELLTSLDFHQIKISIKASDVRRTIAAYRLLSSKTDFPLHLGVTEAGTLFSGIVKSSLGIGMLLAEGIGDTFRVSLTRDPVEEIRTAYEILKALDIRRRGPEIISCPTCGRCKINLFEIVEQVEQALLSSLSPVRLAIMGCVVNGPGEAKEADIGIAGGDGVGILFKKGEVVKKFPQDKLVQVLLEEVEKYDAELR</sequence>
<gene>
    <name evidence="7 10" type="primary">ispG</name>
    <name evidence="10" type="ORF">dnm_087870</name>
</gene>
<evidence type="ECO:0000259" key="8">
    <source>
        <dbReference type="Pfam" id="PF04551"/>
    </source>
</evidence>
<evidence type="ECO:0000256" key="3">
    <source>
        <dbReference type="ARBA" id="ARBA00023002"/>
    </source>
</evidence>
<comment type="pathway">
    <text evidence="7">Isoprenoid biosynthesis; isopentenyl diphosphate biosynthesis via DXP pathway; isopentenyl diphosphate from 1-deoxy-D-xylulose 5-phosphate: step 5/6.</text>
</comment>
<keyword evidence="3 7" id="KW-0560">Oxidoreductase</keyword>
<feature type="binding site" evidence="7">
    <location>
        <position position="272"/>
    </location>
    <ligand>
        <name>[4Fe-4S] cluster</name>
        <dbReference type="ChEBI" id="CHEBI:49883"/>
    </ligand>
</feature>
<dbReference type="RefSeq" id="WP_207679950.1">
    <property type="nucleotide sequence ID" value="NZ_CP061800.1"/>
</dbReference>
<dbReference type="HAMAP" id="MF_00159">
    <property type="entry name" value="IspG"/>
    <property type="match status" value="1"/>
</dbReference>
<name>A0A975GT45_9BACT</name>
<dbReference type="SUPFAM" id="SSF56014">
    <property type="entry name" value="Nitrite and sulphite reductase 4Fe-4S domain-like"/>
    <property type="match status" value="1"/>
</dbReference>
<evidence type="ECO:0000259" key="9">
    <source>
        <dbReference type="Pfam" id="PF26540"/>
    </source>
</evidence>
<dbReference type="GO" id="GO:0141197">
    <property type="term" value="F:4-hydroxy-3-methylbut-2-enyl-diphosphate synthase activity (flavodoxin)"/>
    <property type="evidence" value="ECO:0007669"/>
    <property type="project" value="UniProtKB-EC"/>
</dbReference>
<comment type="catalytic activity">
    <reaction evidence="7">
        <text>(2E)-4-hydroxy-3-methylbut-2-enyl diphosphate + oxidized [flavodoxin] + H2O + 2 H(+) = 2-C-methyl-D-erythritol 2,4-cyclic diphosphate + reduced [flavodoxin]</text>
        <dbReference type="Rhea" id="RHEA:43604"/>
        <dbReference type="Rhea" id="RHEA-COMP:10622"/>
        <dbReference type="Rhea" id="RHEA-COMP:10623"/>
        <dbReference type="ChEBI" id="CHEBI:15377"/>
        <dbReference type="ChEBI" id="CHEBI:15378"/>
        <dbReference type="ChEBI" id="CHEBI:57618"/>
        <dbReference type="ChEBI" id="CHEBI:58210"/>
        <dbReference type="ChEBI" id="CHEBI:58483"/>
        <dbReference type="ChEBI" id="CHEBI:128753"/>
        <dbReference type="EC" id="1.17.7.3"/>
    </reaction>
</comment>
<feature type="domain" description="IspG C-terminal" evidence="9">
    <location>
        <begin position="265"/>
        <end position="353"/>
    </location>
</feature>
<evidence type="ECO:0000313" key="11">
    <source>
        <dbReference type="Proteomes" id="UP000663722"/>
    </source>
</evidence>
<keyword evidence="4 7" id="KW-0408">Iron</keyword>
<dbReference type="InterPro" id="IPR045854">
    <property type="entry name" value="NO2/SO3_Rdtase_4Fe4S_sf"/>
</dbReference>
<dbReference type="GO" id="GO:0051539">
    <property type="term" value="F:4 iron, 4 sulfur cluster binding"/>
    <property type="evidence" value="ECO:0007669"/>
    <property type="project" value="UniProtKB-UniRule"/>
</dbReference>
<dbReference type="GO" id="GO:0016114">
    <property type="term" value="P:terpenoid biosynthetic process"/>
    <property type="evidence" value="ECO:0007669"/>
    <property type="project" value="InterPro"/>
</dbReference>
<keyword evidence="1 7" id="KW-0004">4Fe-4S</keyword>
<dbReference type="InterPro" id="IPR016425">
    <property type="entry name" value="IspG_bac"/>
</dbReference>
<dbReference type="GO" id="GO:0005506">
    <property type="term" value="F:iron ion binding"/>
    <property type="evidence" value="ECO:0007669"/>
    <property type="project" value="InterPro"/>
</dbReference>
<evidence type="ECO:0000256" key="5">
    <source>
        <dbReference type="ARBA" id="ARBA00023014"/>
    </source>
</evidence>
<dbReference type="InterPro" id="IPR058579">
    <property type="entry name" value="IspG_C"/>
</dbReference>
<dbReference type="NCBIfam" id="NF001540">
    <property type="entry name" value="PRK00366.1"/>
    <property type="match status" value="1"/>
</dbReference>
<comment type="function">
    <text evidence="7">Converts 2C-methyl-D-erythritol 2,4-cyclodiphosphate (ME-2,4cPP) into 1-hydroxy-2-methyl-2-(E)-butenyl 4-diphosphate.</text>
</comment>
<evidence type="ECO:0000256" key="7">
    <source>
        <dbReference type="HAMAP-Rule" id="MF_00159"/>
    </source>
</evidence>
<evidence type="ECO:0000256" key="4">
    <source>
        <dbReference type="ARBA" id="ARBA00023004"/>
    </source>
</evidence>
<evidence type="ECO:0000256" key="6">
    <source>
        <dbReference type="ARBA" id="ARBA00023229"/>
    </source>
</evidence>
<dbReference type="EC" id="1.17.7.3" evidence="7"/>
<dbReference type="NCBIfam" id="TIGR00612">
    <property type="entry name" value="ispG_gcpE"/>
    <property type="match status" value="1"/>
</dbReference>
<dbReference type="SUPFAM" id="SSF51717">
    <property type="entry name" value="Dihydropteroate synthetase-like"/>
    <property type="match status" value="1"/>
</dbReference>
<dbReference type="Gene3D" id="3.20.20.20">
    <property type="entry name" value="Dihydropteroate synthase-like"/>
    <property type="match status" value="1"/>
</dbReference>
<dbReference type="EMBL" id="CP061800">
    <property type="protein sequence ID" value="QTA92699.1"/>
    <property type="molecule type" value="Genomic_DNA"/>
</dbReference>
<comment type="cofactor">
    <cofactor evidence="7">
        <name>[4Fe-4S] cluster</name>
        <dbReference type="ChEBI" id="CHEBI:49883"/>
    </cofactor>
    <text evidence="7">Binds 1 [4Fe-4S] cluster.</text>
</comment>
<evidence type="ECO:0000256" key="2">
    <source>
        <dbReference type="ARBA" id="ARBA00022723"/>
    </source>
</evidence>
<reference evidence="10" key="1">
    <citation type="journal article" date="2021" name="Microb. Physiol.">
        <title>Proteogenomic Insights into the Physiology of Marine, Sulfate-Reducing, Filamentous Desulfonema limicola and Desulfonema magnum.</title>
        <authorList>
            <person name="Schnaars V."/>
            <person name="Wohlbrand L."/>
            <person name="Scheve S."/>
            <person name="Hinrichs C."/>
            <person name="Reinhardt R."/>
            <person name="Rabus R."/>
        </authorList>
    </citation>
    <scope>NUCLEOTIDE SEQUENCE</scope>
    <source>
        <strain evidence="10">4be13</strain>
    </source>
</reference>